<keyword evidence="3" id="KW-1185">Reference proteome</keyword>
<evidence type="ECO:0000313" key="3">
    <source>
        <dbReference type="Proteomes" id="UP000811899"/>
    </source>
</evidence>
<dbReference type="AlphaFoldDB" id="A0AAW4L588"/>
<accession>A0AAW4L588</accession>
<name>A0AAW4L588_9BACT</name>
<dbReference type="Proteomes" id="UP000811899">
    <property type="component" value="Unassembled WGS sequence"/>
</dbReference>
<dbReference type="EMBL" id="JAHCVJ010000009">
    <property type="protein sequence ID" value="MBT0666166.1"/>
    <property type="molecule type" value="Genomic_DNA"/>
</dbReference>
<protein>
    <submittedName>
        <fullName evidence="2">Zinc dependent phospholipase C family protein</fullName>
    </submittedName>
</protein>
<dbReference type="InterPro" id="IPR029002">
    <property type="entry name" value="PLPC/GPLD1"/>
</dbReference>
<dbReference type="Pfam" id="PF00882">
    <property type="entry name" value="Zn_dep_PLPC"/>
    <property type="match status" value="1"/>
</dbReference>
<dbReference type="RefSeq" id="WP_214172938.1">
    <property type="nucleotide sequence ID" value="NZ_JAHCVJ010000009.1"/>
</dbReference>
<gene>
    <name evidence="2" type="ORF">KI809_17785</name>
</gene>
<evidence type="ECO:0000313" key="2">
    <source>
        <dbReference type="EMBL" id="MBT0666166.1"/>
    </source>
</evidence>
<sequence length="334" mass="36820">MPGPYAHLSLVRELANSACFIEAMLPVTGLSSPGDELFCFCALGTVSPDYPNLASFESGDAVWADAMHYSHTGEMVIRGIDYLKKMPDNGAKARCLAWLLGYCAHVVADATIHPVVQLKVGAYETNVQAHRRCELHQDYFIAPRLGLGAIGKSPHLNGLLYGCLQEGSRRLLDPDITRFWSGLLLECHRDRFLKQPPDIHAWHRNAIQLAAAGRADGLHLFPLARLILAKTGLHYPAVGGADPEYIERLPVPGGNLMAYDGLFNLAVANVAEAWKIVAAAVHTGDDRYCSWFGDWNLDTGCDPVGRLAFWQLRDCYWLTSSLCRVMNLENQSDS</sequence>
<proteinExistence type="predicted"/>
<comment type="caution">
    <text evidence="2">The sequence shown here is derived from an EMBL/GenBank/DDBJ whole genome shotgun (WGS) entry which is preliminary data.</text>
</comment>
<reference evidence="2 3" key="1">
    <citation type="submission" date="2021-05" db="EMBL/GenBank/DDBJ databases">
        <title>The draft genome of Geobacter pelophilus DSM 12255.</title>
        <authorList>
            <person name="Xu Z."/>
            <person name="Masuda Y."/>
            <person name="Itoh H."/>
            <person name="Senoo K."/>
        </authorList>
    </citation>
    <scope>NUCLEOTIDE SEQUENCE [LARGE SCALE GENOMIC DNA]</scope>
    <source>
        <strain evidence="2 3">DSM 12255</strain>
    </source>
</reference>
<evidence type="ECO:0000259" key="1">
    <source>
        <dbReference type="Pfam" id="PF00882"/>
    </source>
</evidence>
<feature type="domain" description="Phospholipase C/D" evidence="1">
    <location>
        <begin position="42"/>
        <end position="186"/>
    </location>
</feature>
<organism evidence="2 3">
    <name type="scientific">Geoanaerobacter pelophilus</name>
    <dbReference type="NCBI Taxonomy" id="60036"/>
    <lineage>
        <taxon>Bacteria</taxon>
        <taxon>Pseudomonadati</taxon>
        <taxon>Thermodesulfobacteriota</taxon>
        <taxon>Desulfuromonadia</taxon>
        <taxon>Geobacterales</taxon>
        <taxon>Geobacteraceae</taxon>
        <taxon>Geoanaerobacter</taxon>
    </lineage>
</organism>